<dbReference type="PANTHER" id="PTHR12526:SF638">
    <property type="entry name" value="SPORE COAT PROTEIN SA"/>
    <property type="match status" value="1"/>
</dbReference>
<feature type="domain" description="Glycosyltransferase subfamily 4-like N-terminal" evidence="2">
    <location>
        <begin position="14"/>
        <end position="182"/>
    </location>
</feature>
<dbReference type="Pfam" id="PF13439">
    <property type="entry name" value="Glyco_transf_4"/>
    <property type="match status" value="1"/>
</dbReference>
<dbReference type="EMBL" id="BSOT01000001">
    <property type="protein sequence ID" value="GLR69118.1"/>
    <property type="molecule type" value="Genomic_DNA"/>
</dbReference>
<organism evidence="3 4">
    <name type="scientific">Agaribacter marinus</name>
    <dbReference type="NCBI Taxonomy" id="1431249"/>
    <lineage>
        <taxon>Bacteria</taxon>
        <taxon>Pseudomonadati</taxon>
        <taxon>Pseudomonadota</taxon>
        <taxon>Gammaproteobacteria</taxon>
        <taxon>Alteromonadales</taxon>
        <taxon>Alteromonadaceae</taxon>
        <taxon>Agaribacter</taxon>
    </lineage>
</organism>
<dbReference type="GO" id="GO:0016757">
    <property type="term" value="F:glycosyltransferase activity"/>
    <property type="evidence" value="ECO:0007669"/>
    <property type="project" value="InterPro"/>
</dbReference>
<dbReference type="CDD" id="cd03811">
    <property type="entry name" value="GT4_GT28_WabH-like"/>
    <property type="match status" value="1"/>
</dbReference>
<reference evidence="3" key="2">
    <citation type="submission" date="2023-01" db="EMBL/GenBank/DDBJ databases">
        <title>Draft genome sequence of Agaribacter marinus strain NBRC 110023.</title>
        <authorList>
            <person name="Sun Q."/>
            <person name="Mori K."/>
        </authorList>
    </citation>
    <scope>NUCLEOTIDE SEQUENCE</scope>
    <source>
        <strain evidence="3">NBRC 110023</strain>
    </source>
</reference>
<evidence type="ECO:0000259" key="1">
    <source>
        <dbReference type="Pfam" id="PF00534"/>
    </source>
</evidence>
<dbReference type="AlphaFoldDB" id="A0AA37STG8"/>
<reference evidence="3" key="1">
    <citation type="journal article" date="2014" name="Int. J. Syst. Evol. Microbiol.">
        <title>Complete genome sequence of Corynebacterium casei LMG S-19264T (=DSM 44701T), isolated from a smear-ripened cheese.</title>
        <authorList>
            <consortium name="US DOE Joint Genome Institute (JGI-PGF)"/>
            <person name="Walter F."/>
            <person name="Albersmeier A."/>
            <person name="Kalinowski J."/>
            <person name="Ruckert C."/>
        </authorList>
    </citation>
    <scope>NUCLEOTIDE SEQUENCE</scope>
    <source>
        <strain evidence="3">NBRC 110023</strain>
    </source>
</reference>
<dbReference type="SUPFAM" id="SSF53756">
    <property type="entry name" value="UDP-Glycosyltransferase/glycogen phosphorylase"/>
    <property type="match status" value="1"/>
</dbReference>
<comment type="caution">
    <text evidence="3">The sequence shown here is derived from an EMBL/GenBank/DDBJ whole genome shotgun (WGS) entry which is preliminary data.</text>
</comment>
<name>A0AA37STG8_9ALTE</name>
<dbReference type="RefSeq" id="WP_284215445.1">
    <property type="nucleotide sequence ID" value="NZ_BSOT01000001.1"/>
</dbReference>
<sequence length="360" mass="40141">MKKIAIVIDSLVGGGAERVMLTLASEFLSMGHNVTIFSLKQHVTYQIPEALKLVFPFAEYNASVRGWFNRKKLAKMLTDAVNNAEQNGRFDMFLVNLYEAYRIVQACNFARCHYVIHNDFNSELAREAKMGPIKYFYMRKILRGLTGKRLIAVSKGISNALLTTHLFTPKQVSQIYNPTDHNFIQSMAAKPLTEKIPPKFILHVGRAAKAKRHDVLFKALQNVDKEYVLVCLSVSVKKLRKLSHRLNVEDRVVLPGFSDNPYQWMKHAAAVVLSSDFEGLPTVLIEAQVCGTPIVSTDCPFGPREIVGEEGITNLVPMRDPDALAGAINTVLARQSINLQSPLLPKLGKTSIANAYLALC</sequence>
<proteinExistence type="predicted"/>
<accession>A0AA37STG8</accession>
<dbReference type="Proteomes" id="UP001156601">
    <property type="component" value="Unassembled WGS sequence"/>
</dbReference>
<evidence type="ECO:0000313" key="3">
    <source>
        <dbReference type="EMBL" id="GLR69118.1"/>
    </source>
</evidence>
<protein>
    <submittedName>
        <fullName evidence="3">Glycosyl transferase</fullName>
    </submittedName>
</protein>
<keyword evidence="3" id="KW-0808">Transferase</keyword>
<dbReference type="Pfam" id="PF00534">
    <property type="entry name" value="Glycos_transf_1"/>
    <property type="match status" value="1"/>
</dbReference>
<dbReference type="InterPro" id="IPR001296">
    <property type="entry name" value="Glyco_trans_1"/>
</dbReference>
<evidence type="ECO:0000259" key="2">
    <source>
        <dbReference type="Pfam" id="PF13439"/>
    </source>
</evidence>
<dbReference type="GO" id="GO:1901135">
    <property type="term" value="P:carbohydrate derivative metabolic process"/>
    <property type="evidence" value="ECO:0007669"/>
    <property type="project" value="UniProtKB-ARBA"/>
</dbReference>
<dbReference type="InterPro" id="IPR028098">
    <property type="entry name" value="Glyco_trans_4-like_N"/>
</dbReference>
<evidence type="ECO:0000313" key="4">
    <source>
        <dbReference type="Proteomes" id="UP001156601"/>
    </source>
</evidence>
<keyword evidence="4" id="KW-1185">Reference proteome</keyword>
<gene>
    <name evidence="3" type="primary">wabH</name>
    <name evidence="3" type="ORF">GCM10007852_00260</name>
</gene>
<feature type="domain" description="Glycosyl transferase family 1" evidence="1">
    <location>
        <begin position="197"/>
        <end position="335"/>
    </location>
</feature>
<dbReference type="Gene3D" id="3.40.50.2000">
    <property type="entry name" value="Glycogen Phosphorylase B"/>
    <property type="match status" value="2"/>
</dbReference>
<dbReference type="PANTHER" id="PTHR12526">
    <property type="entry name" value="GLYCOSYLTRANSFERASE"/>
    <property type="match status" value="1"/>
</dbReference>